<evidence type="ECO:0000259" key="1">
    <source>
        <dbReference type="Pfam" id="PF01208"/>
    </source>
</evidence>
<protein>
    <submittedName>
        <fullName evidence="2">Methylcobamide--CoM methyltransferase</fullName>
    </submittedName>
    <submittedName>
        <fullName evidence="3">Uroporphyrinogen decarboxylase</fullName>
    </submittedName>
</protein>
<dbReference type="GO" id="GO:0006779">
    <property type="term" value="P:porphyrin-containing compound biosynthetic process"/>
    <property type="evidence" value="ECO:0007669"/>
    <property type="project" value="InterPro"/>
</dbReference>
<name>A0A4R3JGA7_9FIRM</name>
<reference evidence="2 5" key="1">
    <citation type="journal article" date="2018" name="Int. J. Syst. Evol. Microbiol.">
        <title>Draft Genome Sequence of Faecalimonas umbilicata JCM 30896T, an Acetate-Producing Bacterium Isolated from Human Feces.</title>
        <authorList>
            <person name="Sakamoto M."/>
            <person name="Ikeyama N."/>
            <person name="Yuki M."/>
            <person name="Ohkuma M."/>
        </authorList>
    </citation>
    <scope>NUCLEOTIDE SEQUENCE [LARGE SCALE GENOMIC DNA]</scope>
    <source>
        <strain evidence="2 5">EGH7</strain>
    </source>
</reference>
<dbReference type="GO" id="GO:0008168">
    <property type="term" value="F:methyltransferase activity"/>
    <property type="evidence" value="ECO:0007669"/>
    <property type="project" value="UniProtKB-KW"/>
</dbReference>
<accession>A0A4R3JGA7</accession>
<dbReference type="Proteomes" id="UP000294613">
    <property type="component" value="Unassembled WGS sequence"/>
</dbReference>
<sequence>MSSIKDFKCTYDNGVLEHSKIVEELGFTFPDVYLHADKMAALSKRQKEKQGNSICVLPFCHTVEGEAMGGIITLGNEVAGPRAKEYLYTDYKELGEINEIDFTKGRIQEVLQACQILHEQGEHVMLEVSGPITILNVLIDIKQIFKGMRKDFEFMKSVFQKVGTQILSYIKEAKKYGVDFISYADSVGGVNILGPKMAEQMVEGFTYDFLKEAQEYSDEHTLLMLCPKTTFALLGTEKAELADIDIPAGSTYGEGCIEVLGKAKIVGIQCAKNMGFLLKSGIMKEVVLK</sequence>
<evidence type="ECO:0000313" key="2">
    <source>
        <dbReference type="EMBL" id="GBU03750.1"/>
    </source>
</evidence>
<dbReference type="EMBL" id="BHEO01000002">
    <property type="protein sequence ID" value="GBU03750.1"/>
    <property type="molecule type" value="Genomic_DNA"/>
</dbReference>
<evidence type="ECO:0000313" key="3">
    <source>
        <dbReference type="EMBL" id="TCS65188.1"/>
    </source>
</evidence>
<dbReference type="EMBL" id="SLZV01000024">
    <property type="protein sequence ID" value="TCS65188.1"/>
    <property type="molecule type" value="Genomic_DNA"/>
</dbReference>
<dbReference type="InterPro" id="IPR000257">
    <property type="entry name" value="Uroporphyrinogen_deCOase"/>
</dbReference>
<dbReference type="InterPro" id="IPR052024">
    <property type="entry name" value="Methanogen_methyltrans"/>
</dbReference>
<dbReference type="Gene3D" id="3.20.20.210">
    <property type="match status" value="1"/>
</dbReference>
<keyword evidence="2" id="KW-0489">Methyltransferase</keyword>
<feature type="domain" description="Uroporphyrinogen decarboxylase (URO-D)" evidence="1">
    <location>
        <begin position="24"/>
        <end position="219"/>
    </location>
</feature>
<gene>
    <name evidence="3" type="ORF">EDD74_12410</name>
    <name evidence="2" type="ORF">FAEUMB_02910</name>
</gene>
<dbReference type="Pfam" id="PF01208">
    <property type="entry name" value="URO-D"/>
    <property type="match status" value="1"/>
</dbReference>
<dbReference type="PANTHER" id="PTHR47099">
    <property type="entry name" value="METHYLCOBAMIDE:COM METHYLTRANSFERASE MTBA"/>
    <property type="match status" value="1"/>
</dbReference>
<proteinExistence type="predicted"/>
<evidence type="ECO:0000313" key="5">
    <source>
        <dbReference type="Proteomes" id="UP000702954"/>
    </source>
</evidence>
<keyword evidence="5" id="KW-1185">Reference proteome</keyword>
<reference evidence="3 4" key="2">
    <citation type="submission" date="2019-03" db="EMBL/GenBank/DDBJ databases">
        <title>Genomic Encyclopedia of Type Strains, Phase IV (KMG-IV): sequencing the most valuable type-strain genomes for metagenomic binning, comparative biology and taxonomic classification.</title>
        <authorList>
            <person name="Goeker M."/>
        </authorList>
    </citation>
    <scope>NUCLEOTIDE SEQUENCE [LARGE SCALE GENOMIC DNA]</scope>
    <source>
        <strain evidence="3 4">DSM 103426</strain>
    </source>
</reference>
<dbReference type="GO" id="GO:0004853">
    <property type="term" value="F:uroporphyrinogen decarboxylase activity"/>
    <property type="evidence" value="ECO:0007669"/>
    <property type="project" value="InterPro"/>
</dbReference>
<dbReference type="RefSeq" id="WP_116441006.1">
    <property type="nucleotide sequence ID" value="NZ_BHEO01000002.1"/>
</dbReference>
<dbReference type="PANTHER" id="PTHR47099:SF1">
    <property type="entry name" value="METHYLCOBAMIDE:COM METHYLTRANSFERASE MTBA"/>
    <property type="match status" value="1"/>
</dbReference>
<dbReference type="InterPro" id="IPR038071">
    <property type="entry name" value="UROD/MetE-like_sf"/>
</dbReference>
<evidence type="ECO:0000313" key="4">
    <source>
        <dbReference type="Proteomes" id="UP000294613"/>
    </source>
</evidence>
<comment type="caution">
    <text evidence="3">The sequence shown here is derived from an EMBL/GenBank/DDBJ whole genome shotgun (WGS) entry which is preliminary data.</text>
</comment>
<dbReference type="Proteomes" id="UP000702954">
    <property type="component" value="Unassembled WGS sequence"/>
</dbReference>
<keyword evidence="2" id="KW-0808">Transferase</keyword>
<dbReference type="SUPFAM" id="SSF51726">
    <property type="entry name" value="UROD/MetE-like"/>
    <property type="match status" value="1"/>
</dbReference>
<dbReference type="GO" id="GO:0032259">
    <property type="term" value="P:methylation"/>
    <property type="evidence" value="ECO:0007669"/>
    <property type="project" value="UniProtKB-KW"/>
</dbReference>
<organism evidence="3 4">
    <name type="scientific">Faecalimonas umbilicata</name>
    <dbReference type="NCBI Taxonomy" id="1912855"/>
    <lineage>
        <taxon>Bacteria</taxon>
        <taxon>Bacillati</taxon>
        <taxon>Bacillota</taxon>
        <taxon>Clostridia</taxon>
        <taxon>Lachnospirales</taxon>
        <taxon>Lachnospiraceae</taxon>
        <taxon>Faecalimonas</taxon>
    </lineage>
</organism>
<dbReference type="AlphaFoldDB" id="A0A4R3JGA7"/>